<keyword evidence="12" id="KW-0496">Mitochondrion</keyword>
<keyword evidence="5" id="KW-0813">Transport</keyword>
<feature type="compositionally biased region" description="Polar residues" evidence="15">
    <location>
        <begin position="51"/>
        <end position="72"/>
    </location>
</feature>
<evidence type="ECO:0000256" key="4">
    <source>
        <dbReference type="ARBA" id="ARBA00020799"/>
    </source>
</evidence>
<feature type="domain" description="FCP1 homology" evidence="17">
    <location>
        <begin position="352"/>
        <end position="498"/>
    </location>
</feature>
<dbReference type="InterPro" id="IPR050365">
    <property type="entry name" value="TIM50"/>
</dbReference>
<feature type="region of interest" description="Disordered" evidence="15">
    <location>
        <begin position="23"/>
        <end position="205"/>
    </location>
</feature>
<evidence type="ECO:0000256" key="8">
    <source>
        <dbReference type="ARBA" id="ARBA00022927"/>
    </source>
</evidence>
<dbReference type="GO" id="GO:0015031">
    <property type="term" value="P:protein transport"/>
    <property type="evidence" value="ECO:0007669"/>
    <property type="project" value="UniProtKB-KW"/>
</dbReference>
<dbReference type="PROSITE" id="PS50969">
    <property type="entry name" value="FCP1"/>
    <property type="match status" value="1"/>
</dbReference>
<keyword evidence="11" id="KW-0811">Translocation</keyword>
<feature type="compositionally biased region" description="Basic and acidic residues" evidence="15">
    <location>
        <begin position="240"/>
        <end position="259"/>
    </location>
</feature>
<comment type="function">
    <text evidence="14">Essential component of the TIM23 complex, a complex that mediates the translocation of transit peptide-containing proteins across the mitochondrial inner membrane. Required to direct preproteins in transit and direct them to the channel protein TIM23, and possibly facilitates transfer of the translocating proteins from the TOM complex to the TIM23 complex.</text>
</comment>
<keyword evidence="7" id="KW-0999">Mitochondrion inner membrane</keyword>
<evidence type="ECO:0000256" key="14">
    <source>
        <dbReference type="ARBA" id="ARBA00059797"/>
    </source>
</evidence>
<evidence type="ECO:0000313" key="19">
    <source>
        <dbReference type="Proteomes" id="UP000799441"/>
    </source>
</evidence>
<evidence type="ECO:0000256" key="5">
    <source>
        <dbReference type="ARBA" id="ARBA00022448"/>
    </source>
</evidence>
<feature type="compositionally biased region" description="Pro residues" evidence="15">
    <location>
        <begin position="32"/>
        <end position="41"/>
    </location>
</feature>
<dbReference type="Proteomes" id="UP000799441">
    <property type="component" value="Unassembled WGS sequence"/>
</dbReference>
<proteinExistence type="inferred from homology"/>
<keyword evidence="19" id="KW-1185">Reference proteome</keyword>
<dbReference type="SUPFAM" id="SSF56784">
    <property type="entry name" value="HAD-like"/>
    <property type="match status" value="1"/>
</dbReference>
<comment type="similarity">
    <text evidence="2">Belongs to the TIM50 family.</text>
</comment>
<evidence type="ECO:0000256" key="2">
    <source>
        <dbReference type="ARBA" id="ARBA00006344"/>
    </source>
</evidence>
<keyword evidence="10 16" id="KW-1133">Transmembrane helix</keyword>
<dbReference type="AlphaFoldDB" id="A0A9P4UJ98"/>
<keyword evidence="6 16" id="KW-0812">Transmembrane</keyword>
<protein>
    <recommendedName>
        <fullName evidence="4">Mitochondrial import inner membrane translocase subunit TIM50</fullName>
    </recommendedName>
    <alternativeName>
        <fullName evidence="3">Mitochondrial import inner membrane translocase subunit tim50</fullName>
    </alternativeName>
</protein>
<dbReference type="PANTHER" id="PTHR12210">
    <property type="entry name" value="DULLARD PROTEIN PHOSPHATASE"/>
    <property type="match status" value="1"/>
</dbReference>
<evidence type="ECO:0000256" key="15">
    <source>
        <dbReference type="SAM" id="MobiDB-lite"/>
    </source>
</evidence>
<name>A0A9P4UJ98_9PEZI</name>
<evidence type="ECO:0000256" key="10">
    <source>
        <dbReference type="ARBA" id="ARBA00022989"/>
    </source>
</evidence>
<accession>A0A9P4UJ98</accession>
<evidence type="ECO:0000256" key="13">
    <source>
        <dbReference type="ARBA" id="ARBA00023136"/>
    </source>
</evidence>
<evidence type="ECO:0000256" key="9">
    <source>
        <dbReference type="ARBA" id="ARBA00022946"/>
    </source>
</evidence>
<keyword evidence="9" id="KW-0809">Transit peptide</keyword>
<comment type="caution">
    <text evidence="18">The sequence shown here is derived from an EMBL/GenBank/DDBJ whole genome shotgun (WGS) entry which is preliminary data.</text>
</comment>
<dbReference type="GO" id="GO:0005743">
    <property type="term" value="C:mitochondrial inner membrane"/>
    <property type="evidence" value="ECO:0007669"/>
    <property type="project" value="UniProtKB-SubCell"/>
</dbReference>
<keyword evidence="13 16" id="KW-0472">Membrane</keyword>
<evidence type="ECO:0000256" key="3">
    <source>
        <dbReference type="ARBA" id="ARBA00013483"/>
    </source>
</evidence>
<dbReference type="InterPro" id="IPR036412">
    <property type="entry name" value="HAD-like_sf"/>
</dbReference>
<organism evidence="18 19">
    <name type="scientific">Polychaeton citri CBS 116435</name>
    <dbReference type="NCBI Taxonomy" id="1314669"/>
    <lineage>
        <taxon>Eukaryota</taxon>
        <taxon>Fungi</taxon>
        <taxon>Dikarya</taxon>
        <taxon>Ascomycota</taxon>
        <taxon>Pezizomycotina</taxon>
        <taxon>Dothideomycetes</taxon>
        <taxon>Dothideomycetidae</taxon>
        <taxon>Capnodiales</taxon>
        <taxon>Capnodiaceae</taxon>
        <taxon>Polychaeton</taxon>
    </lineage>
</organism>
<comment type="subcellular location">
    <subcellularLocation>
        <location evidence="1">Mitochondrion inner membrane</location>
        <topology evidence="1">Single-pass membrane protein</topology>
    </subcellularLocation>
</comment>
<gene>
    <name evidence="18" type="ORF">K431DRAFT_289658</name>
</gene>
<dbReference type="Pfam" id="PF03031">
    <property type="entry name" value="NIF"/>
    <property type="match status" value="1"/>
</dbReference>
<feature type="region of interest" description="Disordered" evidence="15">
    <location>
        <begin position="217"/>
        <end position="264"/>
    </location>
</feature>
<dbReference type="InterPro" id="IPR023214">
    <property type="entry name" value="HAD_sf"/>
</dbReference>
<dbReference type="OrthoDB" id="287041at2759"/>
<evidence type="ECO:0000256" key="7">
    <source>
        <dbReference type="ARBA" id="ARBA00022792"/>
    </source>
</evidence>
<evidence type="ECO:0000256" key="16">
    <source>
        <dbReference type="SAM" id="Phobius"/>
    </source>
</evidence>
<dbReference type="InterPro" id="IPR004274">
    <property type="entry name" value="FCP1_dom"/>
</dbReference>
<dbReference type="Gene3D" id="3.40.50.1000">
    <property type="entry name" value="HAD superfamily/HAD-like"/>
    <property type="match status" value="1"/>
</dbReference>
<dbReference type="EMBL" id="MU003891">
    <property type="protein sequence ID" value="KAF2716144.1"/>
    <property type="molecule type" value="Genomic_DNA"/>
</dbReference>
<feature type="compositionally biased region" description="Low complexity" evidence="15">
    <location>
        <begin position="94"/>
        <end position="117"/>
    </location>
</feature>
<dbReference type="CDD" id="cd07521">
    <property type="entry name" value="HAD_FCP1-like"/>
    <property type="match status" value="1"/>
</dbReference>
<feature type="compositionally biased region" description="Basic and acidic residues" evidence="15">
    <location>
        <begin position="130"/>
        <end position="148"/>
    </location>
</feature>
<evidence type="ECO:0000256" key="6">
    <source>
        <dbReference type="ARBA" id="ARBA00022692"/>
    </source>
</evidence>
<feature type="transmembrane region" description="Helical" evidence="16">
    <location>
        <begin position="277"/>
        <end position="294"/>
    </location>
</feature>
<evidence type="ECO:0000256" key="12">
    <source>
        <dbReference type="ARBA" id="ARBA00023128"/>
    </source>
</evidence>
<sequence length="644" mass="71693">MLPRAALLRRNVVPSLRTSQLFQLRTYAKAGRPPPPPPPHSSRPQRPAKSGQPTSPASGATRQTSPGTSIPKDQTWKPKDSIKFSGRPPTATPSATASVVGAGTAAATTASGAPVGGFRSQDEAVLQHPLQHEFREHEPIAQTEDRDQTPVGGQRNIAQEKEAASENTIPPPESLGPEEIRKSEAENEEPAATGPLPDLRQGIPSTFDFEFGKKLDKETASTEKPSQQNDIDGIDITSASREETSGSGSGKERTEKEYNQADYETSMDKRRAQMANYLYAFIATFTVVGGMYLARPFRVTEEVPPDFVPENADGWQPDRMWQRVRARFRSQADYYTEPTFPKLLPEIPKEQRPLSGMTLVLSLEDLMIHSSWDRENGYRIAKRPGIDYFIRYLVQYYELVLFTSAPSVMADPVYRKMDPYHLIQWPLYREATKYEKGNYVKDLSYLNRDLKKTIIIDTSDKHVSNQPENAIVLPKWKGDPKDPHTKDLVSLIPFLENLAMSGTQDVREVLKGFEGKDIPAEFSRREVVAREKFLASQSSSSRRGGIMGSLAGGLGIAGGSGLVGPDGKPLESGSEAIARGKTWSDQIRERGQMQYEILEKRIQEEGPKWLAEEAAAEKAFMENQAKEMKKSTFNWFGMGGEKKE</sequence>
<keyword evidence="8" id="KW-0653">Protein transport</keyword>
<evidence type="ECO:0000256" key="1">
    <source>
        <dbReference type="ARBA" id="ARBA00004434"/>
    </source>
</evidence>
<evidence type="ECO:0000259" key="17">
    <source>
        <dbReference type="PROSITE" id="PS50969"/>
    </source>
</evidence>
<dbReference type="FunFam" id="3.40.50.1000:FF:000019">
    <property type="entry name" value="Mitochondrial import inner membrane translocase subunit TIM50"/>
    <property type="match status" value="1"/>
</dbReference>
<dbReference type="SMART" id="SM00577">
    <property type="entry name" value="CPDc"/>
    <property type="match status" value="1"/>
</dbReference>
<evidence type="ECO:0000313" key="18">
    <source>
        <dbReference type="EMBL" id="KAF2716144.1"/>
    </source>
</evidence>
<reference evidence="18" key="1">
    <citation type="journal article" date="2020" name="Stud. Mycol.">
        <title>101 Dothideomycetes genomes: a test case for predicting lifestyles and emergence of pathogens.</title>
        <authorList>
            <person name="Haridas S."/>
            <person name="Albert R."/>
            <person name="Binder M."/>
            <person name="Bloem J."/>
            <person name="Labutti K."/>
            <person name="Salamov A."/>
            <person name="Andreopoulos B."/>
            <person name="Baker S."/>
            <person name="Barry K."/>
            <person name="Bills G."/>
            <person name="Bluhm B."/>
            <person name="Cannon C."/>
            <person name="Castanera R."/>
            <person name="Culley D."/>
            <person name="Daum C."/>
            <person name="Ezra D."/>
            <person name="Gonzalez J."/>
            <person name="Henrissat B."/>
            <person name="Kuo A."/>
            <person name="Liang C."/>
            <person name="Lipzen A."/>
            <person name="Lutzoni F."/>
            <person name="Magnuson J."/>
            <person name="Mondo S."/>
            <person name="Nolan M."/>
            <person name="Ohm R."/>
            <person name="Pangilinan J."/>
            <person name="Park H.-J."/>
            <person name="Ramirez L."/>
            <person name="Alfaro M."/>
            <person name="Sun H."/>
            <person name="Tritt A."/>
            <person name="Yoshinaga Y."/>
            <person name="Zwiers L.-H."/>
            <person name="Turgeon B."/>
            <person name="Goodwin S."/>
            <person name="Spatafora J."/>
            <person name="Crous P."/>
            <person name="Grigoriev I."/>
        </authorList>
    </citation>
    <scope>NUCLEOTIDE SEQUENCE</scope>
    <source>
        <strain evidence="18">CBS 116435</strain>
    </source>
</reference>
<evidence type="ECO:0000256" key="11">
    <source>
        <dbReference type="ARBA" id="ARBA00023010"/>
    </source>
</evidence>